<organism evidence="5 6">
    <name type="scientific">Paludisphaera borealis</name>
    <dbReference type="NCBI Taxonomy" id="1387353"/>
    <lineage>
        <taxon>Bacteria</taxon>
        <taxon>Pseudomonadati</taxon>
        <taxon>Planctomycetota</taxon>
        <taxon>Planctomycetia</taxon>
        <taxon>Isosphaerales</taxon>
        <taxon>Isosphaeraceae</taxon>
        <taxon>Paludisphaera</taxon>
    </lineage>
</organism>
<dbReference type="InterPro" id="IPR011611">
    <property type="entry name" value="PfkB_dom"/>
</dbReference>
<evidence type="ECO:0000313" key="6">
    <source>
        <dbReference type="Proteomes" id="UP000186309"/>
    </source>
</evidence>
<dbReference type="AlphaFoldDB" id="A0A1U7CNW3"/>
<gene>
    <name evidence="5" type="primary">kdgK</name>
    <name evidence="5" type="ORF">BSF38_02087</name>
</gene>
<keyword evidence="6" id="KW-1185">Reference proteome</keyword>
<accession>A0A1U7CNW3</accession>
<reference evidence="6" key="1">
    <citation type="submission" date="2016-12" db="EMBL/GenBank/DDBJ databases">
        <title>Comparative genomics of four Isosphaeraceae planctomycetes: a common pool of plasmids and glycoside hydrolase genes.</title>
        <authorList>
            <person name="Ivanova A."/>
        </authorList>
    </citation>
    <scope>NUCLEOTIDE SEQUENCE [LARGE SCALE GENOMIC DNA]</scope>
    <source>
        <strain evidence="6">PX4</strain>
    </source>
</reference>
<evidence type="ECO:0000313" key="5">
    <source>
        <dbReference type="EMBL" id="APW60611.1"/>
    </source>
</evidence>
<sequence length="339" mass="36702">MRVTTFGEVMLRLTTPRRERFNQARALEMTFGGAEANVAVSLAILGDEATFVTRLPKNDIAEACIQELRGLGVNTRAILRGGDRIGVYYLEAGASQRGTTVTYDRAGSAITTLDPSEIDWPALLAGNDWFHFTGITPALSDAAAQATRDALKAARALGVTVSCDLNYRKKLWSPAQAQATMSQLMPMVDYCIANEEDAEKVFGIKAEGAEIEQGRIDHDRYIEVAAALTKKFGLKGVAIALRESFSASRNGWSGLFYKDGQACFSRRYEIDVVDRVGAGDAFGAGFIHSSGLKRTPQQIVEFAAAASCLKHSIFGDYNRVGRSEIEALLGGDGSGRVQR</sequence>
<dbReference type="Pfam" id="PF00294">
    <property type="entry name" value="PfkB"/>
    <property type="match status" value="1"/>
</dbReference>
<dbReference type="InterPro" id="IPR052700">
    <property type="entry name" value="Carb_kinase_PfkB-like"/>
</dbReference>
<name>A0A1U7CNW3_9BACT</name>
<dbReference type="EC" id="2.7.1.45" evidence="5"/>
<evidence type="ECO:0000256" key="2">
    <source>
        <dbReference type="ARBA" id="ARBA00022679"/>
    </source>
</evidence>
<protein>
    <submittedName>
        <fullName evidence="5">2-dehydro-3-deoxygluconokinase</fullName>
        <ecNumber evidence="5">2.7.1.45</ecNumber>
    </submittedName>
</protein>
<dbReference type="PANTHER" id="PTHR43320">
    <property type="entry name" value="SUGAR KINASE"/>
    <property type="match status" value="1"/>
</dbReference>
<dbReference type="RefSeq" id="WP_076345373.1">
    <property type="nucleotide sequence ID" value="NZ_CP019082.1"/>
</dbReference>
<evidence type="ECO:0000259" key="4">
    <source>
        <dbReference type="Pfam" id="PF00294"/>
    </source>
</evidence>
<dbReference type="SUPFAM" id="SSF53613">
    <property type="entry name" value="Ribokinase-like"/>
    <property type="match status" value="1"/>
</dbReference>
<dbReference type="EMBL" id="CP019082">
    <property type="protein sequence ID" value="APW60611.1"/>
    <property type="molecule type" value="Genomic_DNA"/>
</dbReference>
<keyword evidence="3 5" id="KW-0418">Kinase</keyword>
<comment type="similarity">
    <text evidence="1">Belongs to the carbohydrate kinase PfkB family.</text>
</comment>
<dbReference type="Proteomes" id="UP000186309">
    <property type="component" value="Chromosome"/>
</dbReference>
<dbReference type="GO" id="GO:0008673">
    <property type="term" value="F:2-dehydro-3-deoxygluconokinase activity"/>
    <property type="evidence" value="ECO:0007669"/>
    <property type="project" value="UniProtKB-EC"/>
</dbReference>
<dbReference type="OrthoDB" id="9813569at2"/>
<dbReference type="KEGG" id="pbor:BSF38_02087"/>
<dbReference type="STRING" id="1387353.BSF38_02087"/>
<dbReference type="PANTHER" id="PTHR43320:SF2">
    <property type="entry name" value="2-DEHYDRO-3-DEOXYGLUCONOKINASE_2-DEHYDRO-3-DEOXYGALACTONOKINASE"/>
    <property type="match status" value="1"/>
</dbReference>
<feature type="domain" description="Carbohydrate kinase PfkB" evidence="4">
    <location>
        <begin position="3"/>
        <end position="310"/>
    </location>
</feature>
<proteinExistence type="inferred from homology"/>
<evidence type="ECO:0000256" key="1">
    <source>
        <dbReference type="ARBA" id="ARBA00010688"/>
    </source>
</evidence>
<evidence type="ECO:0000256" key="3">
    <source>
        <dbReference type="ARBA" id="ARBA00022777"/>
    </source>
</evidence>
<keyword evidence="2 5" id="KW-0808">Transferase</keyword>
<dbReference type="CDD" id="cd01166">
    <property type="entry name" value="KdgK"/>
    <property type="match status" value="1"/>
</dbReference>
<dbReference type="Gene3D" id="3.40.1190.20">
    <property type="match status" value="1"/>
</dbReference>
<dbReference type="InterPro" id="IPR029056">
    <property type="entry name" value="Ribokinase-like"/>
</dbReference>